<gene>
    <name evidence="1" type="ORF">MM171B00734_0002</name>
</gene>
<dbReference type="EMBL" id="MT143844">
    <property type="protein sequence ID" value="QJB03397.1"/>
    <property type="molecule type" value="Genomic_DNA"/>
</dbReference>
<accession>A0A6M3M6K8</accession>
<protein>
    <submittedName>
        <fullName evidence="1">Uncharacterized protein</fullName>
    </submittedName>
</protein>
<name>A0A6M3M6K8_9ZZZZ</name>
<dbReference type="AlphaFoldDB" id="A0A6M3M6K8"/>
<evidence type="ECO:0000313" key="1">
    <source>
        <dbReference type="EMBL" id="QJB03397.1"/>
    </source>
</evidence>
<organism evidence="1">
    <name type="scientific">viral metagenome</name>
    <dbReference type="NCBI Taxonomy" id="1070528"/>
    <lineage>
        <taxon>unclassified sequences</taxon>
        <taxon>metagenomes</taxon>
        <taxon>organismal metagenomes</taxon>
    </lineage>
</organism>
<sequence>MIDRNRFRDDEPGPADHAPDIIIDERVGRGAIDAPAALHAREDEAIGKLPPSQGERIEEIGGLARHAVVPRIDESSPATINSAT</sequence>
<reference evidence="1" key="1">
    <citation type="submission" date="2020-03" db="EMBL/GenBank/DDBJ databases">
        <title>The deep terrestrial virosphere.</title>
        <authorList>
            <person name="Holmfeldt K."/>
            <person name="Nilsson E."/>
            <person name="Simone D."/>
            <person name="Lopez-Fernandez M."/>
            <person name="Wu X."/>
            <person name="de Brujin I."/>
            <person name="Lundin D."/>
            <person name="Andersson A."/>
            <person name="Bertilsson S."/>
            <person name="Dopson M."/>
        </authorList>
    </citation>
    <scope>NUCLEOTIDE SEQUENCE</scope>
    <source>
        <strain evidence="1">MM171B00734</strain>
    </source>
</reference>
<proteinExistence type="predicted"/>